<feature type="active site" description="Proton acceptor" evidence="4">
    <location>
        <position position="401"/>
    </location>
</feature>
<dbReference type="EC" id="2.3.1.9" evidence="9"/>
<proteinExistence type="inferred from homology"/>
<dbReference type="Pfam" id="PF02803">
    <property type="entry name" value="Thiolase_C"/>
    <property type="match status" value="1"/>
</dbReference>
<dbReference type="PIRSF" id="PIRSF000429">
    <property type="entry name" value="Ac-CoA_Ac_transf"/>
    <property type="match status" value="1"/>
</dbReference>
<feature type="domain" description="Thiolase C-terminal" evidence="8">
    <location>
        <begin position="290"/>
        <end position="413"/>
    </location>
</feature>
<dbReference type="PANTHER" id="PTHR42689:SF1">
    <property type="entry name" value="ACETYL-COA ACYLTRANSFERASE FADA2 (3-KETOACYL-COA THIOLASE) (BETA-KETOTHIOLASE)-RELATED"/>
    <property type="match status" value="1"/>
</dbReference>
<dbReference type="EC" id="2.3.1.16" evidence="9"/>
<dbReference type="CDD" id="cd00751">
    <property type="entry name" value="thiolase"/>
    <property type="match status" value="1"/>
</dbReference>
<dbReference type="AlphaFoldDB" id="A0A376CLH7"/>
<feature type="active site" description="Proton acceptor" evidence="4">
    <location>
        <position position="370"/>
    </location>
</feature>
<dbReference type="InterPro" id="IPR020617">
    <property type="entry name" value="Thiolase_C"/>
</dbReference>
<evidence type="ECO:0000256" key="1">
    <source>
        <dbReference type="ARBA" id="ARBA00010982"/>
    </source>
</evidence>
<keyword evidence="10" id="KW-1185">Reference proteome</keyword>
<dbReference type="Pfam" id="PF00108">
    <property type="entry name" value="Thiolase_N"/>
    <property type="match status" value="1"/>
</dbReference>
<evidence type="ECO:0000256" key="2">
    <source>
        <dbReference type="ARBA" id="ARBA00022679"/>
    </source>
</evidence>
<dbReference type="OrthoDB" id="1402717at2"/>
<keyword evidence="2 5" id="KW-0808">Transferase</keyword>
<gene>
    <name evidence="9" type="primary">fadA2</name>
    <name evidence="9" type="ORF">NCTC11862_01069</name>
</gene>
<dbReference type="InterPro" id="IPR002155">
    <property type="entry name" value="Thiolase"/>
</dbReference>
<dbReference type="EMBL" id="UFXQ01000001">
    <property type="protein sequence ID" value="STC69284.1"/>
    <property type="molecule type" value="Genomic_DNA"/>
</dbReference>
<dbReference type="GO" id="GO:0005829">
    <property type="term" value="C:cytosol"/>
    <property type="evidence" value="ECO:0007669"/>
    <property type="project" value="TreeGrafter"/>
</dbReference>
<organism evidence="9 10">
    <name type="scientific">Corynebacterium pilosum</name>
    <dbReference type="NCBI Taxonomy" id="35756"/>
    <lineage>
        <taxon>Bacteria</taxon>
        <taxon>Bacillati</taxon>
        <taxon>Actinomycetota</taxon>
        <taxon>Actinomycetes</taxon>
        <taxon>Mycobacteriales</taxon>
        <taxon>Corynebacteriaceae</taxon>
        <taxon>Corynebacterium</taxon>
    </lineage>
</organism>
<dbReference type="InterPro" id="IPR016039">
    <property type="entry name" value="Thiolase-like"/>
</dbReference>
<dbReference type="GO" id="GO:0003985">
    <property type="term" value="F:acetyl-CoA C-acetyltransferase activity"/>
    <property type="evidence" value="ECO:0007669"/>
    <property type="project" value="UniProtKB-EC"/>
</dbReference>
<dbReference type="PANTHER" id="PTHR42689">
    <property type="entry name" value="ACETYL-COA ACYLTRANSFERASE FADA2 (3-KETOACYL-COA THIOLASE) (BETA-KETOTHIOLASE)-RELATED"/>
    <property type="match status" value="1"/>
</dbReference>
<evidence type="ECO:0000259" key="8">
    <source>
        <dbReference type="Pfam" id="PF02803"/>
    </source>
</evidence>
<evidence type="ECO:0000256" key="5">
    <source>
        <dbReference type="RuleBase" id="RU003557"/>
    </source>
</evidence>
<evidence type="ECO:0000256" key="4">
    <source>
        <dbReference type="PIRSR" id="PIRSR000429-1"/>
    </source>
</evidence>
<feature type="region of interest" description="Disordered" evidence="6">
    <location>
        <begin position="158"/>
        <end position="179"/>
    </location>
</feature>
<dbReference type="Proteomes" id="UP000254467">
    <property type="component" value="Unassembled WGS sequence"/>
</dbReference>
<dbReference type="InterPro" id="IPR050521">
    <property type="entry name" value="3-ketoacyl-CoA_Thiolase"/>
</dbReference>
<evidence type="ECO:0000256" key="6">
    <source>
        <dbReference type="SAM" id="MobiDB-lite"/>
    </source>
</evidence>
<dbReference type="SUPFAM" id="SSF53901">
    <property type="entry name" value="Thiolase-like"/>
    <property type="match status" value="2"/>
</dbReference>
<evidence type="ECO:0000256" key="3">
    <source>
        <dbReference type="ARBA" id="ARBA00023315"/>
    </source>
</evidence>
<evidence type="ECO:0000313" key="10">
    <source>
        <dbReference type="Proteomes" id="UP000254467"/>
    </source>
</evidence>
<dbReference type="Gene3D" id="3.40.47.10">
    <property type="match status" value="1"/>
</dbReference>
<keyword evidence="3 5" id="KW-0012">Acyltransferase</keyword>
<dbReference type="NCBIfam" id="TIGR01930">
    <property type="entry name" value="AcCoA-C-Actrans"/>
    <property type="match status" value="1"/>
</dbReference>
<dbReference type="NCBIfam" id="NF006740">
    <property type="entry name" value="PRK09268.1"/>
    <property type="match status" value="1"/>
</dbReference>
<reference evidence="9 10" key="1">
    <citation type="submission" date="2018-06" db="EMBL/GenBank/DDBJ databases">
        <authorList>
            <consortium name="Pathogen Informatics"/>
            <person name="Doyle S."/>
        </authorList>
    </citation>
    <scope>NUCLEOTIDE SEQUENCE [LARGE SCALE GENOMIC DNA]</scope>
    <source>
        <strain evidence="9 10">NCTC11862</strain>
    </source>
</reference>
<dbReference type="InterPro" id="IPR020616">
    <property type="entry name" value="Thiolase_N"/>
</dbReference>
<name>A0A376CLH7_9CORY</name>
<dbReference type="RefSeq" id="WP_018582413.1">
    <property type="nucleotide sequence ID" value="NZ_UFXQ01000001.1"/>
</dbReference>
<sequence length="416" mass="43262">MSQQQNTPVIVGGNRTPFAKAGTAYAGSSTSDLLTAAIDGLVARFGLAGERIDEVAGGAVLKHSKDYNLTREAVLGTALDPHTPAVDMGQACATSLQTTVYLANKIRLGQARTGIAAGVDAASDAPMAVSDGLRRALLSFSHAKTTQDKLKALSALRPGHLAPKPPQVAEPRTGKSMGLSQADTTAALQITREAQDELALASHQRLAATWDSGFFDDLVTPYRGLTRDNILRPDTSLDKLASLPPVFGDTMTAGNSTALTDGAASVLLADEALARERGWQPWARFVDAQVAAVDFVNGDPRTDGLLMAPVHALPVLLERNGLNPDDVAVYEFHEAFAATVLSHIKALDTKGITIDPDRINPDGSSLAAGHPFAATGARIVASLAKRLHSMGPGTRGVISICAAGGQGTVALLEATA</sequence>
<accession>A0A376CLH7</accession>
<evidence type="ECO:0000259" key="7">
    <source>
        <dbReference type="Pfam" id="PF00108"/>
    </source>
</evidence>
<dbReference type="STRING" id="35756.GCA_001044155_01224"/>
<evidence type="ECO:0000313" key="9">
    <source>
        <dbReference type="EMBL" id="STC69284.1"/>
    </source>
</evidence>
<feature type="active site" description="Acyl-thioester intermediate" evidence="4">
    <location>
        <position position="92"/>
    </location>
</feature>
<comment type="similarity">
    <text evidence="1 5">Belongs to the thiolase-like superfamily. Thiolase family.</text>
</comment>
<protein>
    <submittedName>
        <fullName evidence="9">3-ketoacyl-CoA thiolase</fullName>
        <ecNumber evidence="9">2.3.1.16</ecNumber>
        <ecNumber evidence="9">2.3.1.9</ecNumber>
    </submittedName>
</protein>
<feature type="domain" description="Thiolase N-terminal" evidence="7">
    <location>
        <begin position="9"/>
        <end position="271"/>
    </location>
</feature>